<sequence>MPEEPRRRPGGRSALVRAAVLEAGLAELADAGYHGLSLEGVARRAGVNKTTLYRRWGTREALLLDAIRARATARVPIPDTGSLREDLLALVRAAIANLATREVQAAVRAAVALSPHDAALAEAGRAFWAERLDVDGAVVRRAVERGEIAPVDPGPVVEAVLGPPYFRLLVTGRPVDDDFLVATVDLVVRGLAR</sequence>
<keyword evidence="7" id="KW-1185">Reference proteome</keyword>
<dbReference type="GO" id="GO:0000976">
    <property type="term" value="F:transcription cis-regulatory region binding"/>
    <property type="evidence" value="ECO:0007669"/>
    <property type="project" value="TreeGrafter"/>
</dbReference>
<dbReference type="Gene3D" id="1.10.10.60">
    <property type="entry name" value="Homeodomain-like"/>
    <property type="match status" value="1"/>
</dbReference>
<dbReference type="InterPro" id="IPR009057">
    <property type="entry name" value="Homeodomain-like_sf"/>
</dbReference>
<dbReference type="InterPro" id="IPR036271">
    <property type="entry name" value="Tet_transcr_reg_TetR-rel_C_sf"/>
</dbReference>
<keyword evidence="3" id="KW-0804">Transcription</keyword>
<dbReference type="InterPro" id="IPR001647">
    <property type="entry name" value="HTH_TetR"/>
</dbReference>
<name>A0A5Q0HAC4_SACSY</name>
<dbReference type="SUPFAM" id="SSF46689">
    <property type="entry name" value="Homeodomain-like"/>
    <property type="match status" value="1"/>
</dbReference>
<dbReference type="GO" id="GO:0003700">
    <property type="term" value="F:DNA-binding transcription factor activity"/>
    <property type="evidence" value="ECO:0007669"/>
    <property type="project" value="TreeGrafter"/>
</dbReference>
<dbReference type="EMBL" id="CP034550">
    <property type="protein sequence ID" value="QFZ22893.1"/>
    <property type="molecule type" value="Genomic_DNA"/>
</dbReference>
<evidence type="ECO:0000313" key="6">
    <source>
        <dbReference type="EMBL" id="QFZ22893.1"/>
    </source>
</evidence>
<dbReference type="OrthoDB" id="9796019at2"/>
<organism evidence="6 7">
    <name type="scientific">Saccharothrix syringae</name>
    <name type="common">Nocardiopsis syringae</name>
    <dbReference type="NCBI Taxonomy" id="103733"/>
    <lineage>
        <taxon>Bacteria</taxon>
        <taxon>Bacillati</taxon>
        <taxon>Actinomycetota</taxon>
        <taxon>Actinomycetes</taxon>
        <taxon>Pseudonocardiales</taxon>
        <taxon>Pseudonocardiaceae</taxon>
        <taxon>Saccharothrix</taxon>
    </lineage>
</organism>
<dbReference type="PANTHER" id="PTHR30055">
    <property type="entry name" value="HTH-TYPE TRANSCRIPTIONAL REGULATOR RUTR"/>
    <property type="match status" value="1"/>
</dbReference>
<evidence type="ECO:0000256" key="3">
    <source>
        <dbReference type="ARBA" id="ARBA00023163"/>
    </source>
</evidence>
<dbReference type="Pfam" id="PF00440">
    <property type="entry name" value="TetR_N"/>
    <property type="match status" value="1"/>
</dbReference>
<dbReference type="InterPro" id="IPR011075">
    <property type="entry name" value="TetR_C"/>
</dbReference>
<evidence type="ECO:0000256" key="1">
    <source>
        <dbReference type="ARBA" id="ARBA00023015"/>
    </source>
</evidence>
<dbReference type="Gene3D" id="1.10.357.10">
    <property type="entry name" value="Tetracycline Repressor, domain 2"/>
    <property type="match status" value="1"/>
</dbReference>
<protein>
    <submittedName>
        <fullName evidence="6">TetR/AcrR family transcriptional regulator</fullName>
    </submittedName>
</protein>
<dbReference type="KEGG" id="ssyi:EKG83_40595"/>
<dbReference type="AlphaFoldDB" id="A0A5Q0HAC4"/>
<evidence type="ECO:0000256" key="4">
    <source>
        <dbReference type="PROSITE-ProRule" id="PRU00335"/>
    </source>
</evidence>
<dbReference type="Proteomes" id="UP000325787">
    <property type="component" value="Chromosome"/>
</dbReference>
<proteinExistence type="predicted"/>
<dbReference type="PRINTS" id="PR00455">
    <property type="entry name" value="HTHTETR"/>
</dbReference>
<evidence type="ECO:0000313" key="7">
    <source>
        <dbReference type="Proteomes" id="UP000325787"/>
    </source>
</evidence>
<feature type="DNA-binding region" description="H-T-H motif" evidence="4">
    <location>
        <begin position="37"/>
        <end position="56"/>
    </location>
</feature>
<evidence type="ECO:0000256" key="2">
    <source>
        <dbReference type="ARBA" id="ARBA00023125"/>
    </source>
</evidence>
<accession>A0A5Q0HAC4</accession>
<dbReference type="SUPFAM" id="SSF48498">
    <property type="entry name" value="Tetracyclin repressor-like, C-terminal domain"/>
    <property type="match status" value="1"/>
</dbReference>
<dbReference type="PANTHER" id="PTHR30055:SF148">
    <property type="entry name" value="TETR-FAMILY TRANSCRIPTIONAL REGULATOR"/>
    <property type="match status" value="1"/>
</dbReference>
<dbReference type="PROSITE" id="PS50977">
    <property type="entry name" value="HTH_TETR_2"/>
    <property type="match status" value="1"/>
</dbReference>
<keyword evidence="2 4" id="KW-0238">DNA-binding</keyword>
<gene>
    <name evidence="6" type="ORF">EKG83_40595</name>
</gene>
<reference evidence="7" key="1">
    <citation type="journal article" date="2021" name="Curr. Microbiol.">
        <title>Complete genome of nocamycin-producing strain Saccharothrix syringae NRRL B-16468 reveals the biosynthetic potential for secondary metabolites.</title>
        <authorList>
            <person name="Mo X."/>
            <person name="Yang S."/>
        </authorList>
    </citation>
    <scope>NUCLEOTIDE SEQUENCE [LARGE SCALE GENOMIC DNA]</scope>
    <source>
        <strain evidence="7">ATCC 51364 / DSM 43886 / JCM 6844 / KCTC 9398 / NBRC 14523 / NRRL B-16468 / INA 2240</strain>
    </source>
</reference>
<feature type="domain" description="HTH tetR-type" evidence="5">
    <location>
        <begin position="14"/>
        <end position="74"/>
    </location>
</feature>
<evidence type="ECO:0000259" key="5">
    <source>
        <dbReference type="PROSITE" id="PS50977"/>
    </source>
</evidence>
<dbReference type="RefSeq" id="WP_033431573.1">
    <property type="nucleotide sequence ID" value="NZ_CP034550.1"/>
</dbReference>
<dbReference type="Pfam" id="PF16859">
    <property type="entry name" value="TetR_C_11"/>
    <property type="match status" value="1"/>
</dbReference>
<dbReference type="InterPro" id="IPR050109">
    <property type="entry name" value="HTH-type_TetR-like_transc_reg"/>
</dbReference>
<keyword evidence="1" id="KW-0805">Transcription regulation</keyword>